<keyword evidence="1" id="KW-0805">Transcription regulation</keyword>
<sequence>MVTMADVARVAGVSRSTVSYALSGVRPIAPETRERILQAMSDLGYTPNLLAQGLAGKRTGIVSLIFPVGEQGMNTTEFEYVQGAAEQARADGYHLLLWPMDPDDLGEMQRIVAQGLVDGILLMEVRSFDERIPVLLETGVPFVTIGRPTNADGLTFVDADFEAMGELAVSHLVSLGHTEIGLVTHSRESLDTGYGPMVRSWDAVAAAASSHGVSARLYPATSSLAGGREVFGQILEESPETTGLVMINEAATAGLLGAAAAHGWRVPESLSIVAINTSAGSAERFMPALTTASAEPSVMGRQAAQFLTRRLKSDGADAVQWLAEPVLTLRGSTAVARTTQP</sequence>
<dbReference type="InterPro" id="IPR046335">
    <property type="entry name" value="LacI/GalR-like_sensor"/>
</dbReference>
<evidence type="ECO:0000313" key="5">
    <source>
        <dbReference type="EMBL" id="GAA5197195.1"/>
    </source>
</evidence>
<dbReference type="PANTHER" id="PTHR30146:SF153">
    <property type="entry name" value="LACTOSE OPERON REPRESSOR"/>
    <property type="match status" value="1"/>
</dbReference>
<protein>
    <submittedName>
        <fullName evidence="5">LacI family DNA-binding transcriptional regulator</fullName>
    </submittedName>
</protein>
<keyword evidence="6" id="KW-1185">Reference proteome</keyword>
<evidence type="ECO:0000256" key="1">
    <source>
        <dbReference type="ARBA" id="ARBA00023015"/>
    </source>
</evidence>
<dbReference type="InterPro" id="IPR000843">
    <property type="entry name" value="HTH_LacI"/>
</dbReference>
<proteinExistence type="predicted"/>
<dbReference type="PANTHER" id="PTHR30146">
    <property type="entry name" value="LACI-RELATED TRANSCRIPTIONAL REPRESSOR"/>
    <property type="match status" value="1"/>
</dbReference>
<dbReference type="PROSITE" id="PS50932">
    <property type="entry name" value="HTH_LACI_2"/>
    <property type="match status" value="1"/>
</dbReference>
<dbReference type="CDD" id="cd01392">
    <property type="entry name" value="HTH_LacI"/>
    <property type="match status" value="1"/>
</dbReference>
<dbReference type="Gene3D" id="1.10.260.40">
    <property type="entry name" value="lambda repressor-like DNA-binding domains"/>
    <property type="match status" value="1"/>
</dbReference>
<evidence type="ECO:0000259" key="4">
    <source>
        <dbReference type="PROSITE" id="PS50932"/>
    </source>
</evidence>
<comment type="caution">
    <text evidence="5">The sequence shown here is derived from an EMBL/GenBank/DDBJ whole genome shotgun (WGS) entry which is preliminary data.</text>
</comment>
<accession>A0ABP9SL70</accession>
<dbReference type="GO" id="GO:0003677">
    <property type="term" value="F:DNA binding"/>
    <property type="evidence" value="ECO:0007669"/>
    <property type="project" value="UniProtKB-KW"/>
</dbReference>
<dbReference type="InterPro" id="IPR010982">
    <property type="entry name" value="Lambda_DNA-bd_dom_sf"/>
</dbReference>
<dbReference type="Proteomes" id="UP001500200">
    <property type="component" value="Unassembled WGS sequence"/>
</dbReference>
<dbReference type="Pfam" id="PF00356">
    <property type="entry name" value="LacI"/>
    <property type="match status" value="1"/>
</dbReference>
<reference evidence="6" key="1">
    <citation type="journal article" date="2019" name="Int. J. Syst. Evol. Microbiol.">
        <title>The Global Catalogue of Microorganisms (GCM) 10K type strain sequencing project: providing services to taxonomists for standard genome sequencing and annotation.</title>
        <authorList>
            <consortium name="The Broad Institute Genomics Platform"/>
            <consortium name="The Broad Institute Genome Sequencing Center for Infectious Disease"/>
            <person name="Wu L."/>
            <person name="Ma J."/>
        </authorList>
    </citation>
    <scope>NUCLEOTIDE SEQUENCE [LARGE SCALE GENOMIC DNA]</scope>
    <source>
        <strain evidence="6">JCM 18514</strain>
    </source>
</reference>
<feature type="domain" description="HTH lacI-type" evidence="4">
    <location>
        <begin position="2"/>
        <end position="56"/>
    </location>
</feature>
<evidence type="ECO:0000256" key="2">
    <source>
        <dbReference type="ARBA" id="ARBA00023125"/>
    </source>
</evidence>
<organism evidence="5 6">
    <name type="scientific">Arthrobacter gyeryongensis</name>
    <dbReference type="NCBI Taxonomy" id="1650592"/>
    <lineage>
        <taxon>Bacteria</taxon>
        <taxon>Bacillati</taxon>
        <taxon>Actinomycetota</taxon>
        <taxon>Actinomycetes</taxon>
        <taxon>Micrococcales</taxon>
        <taxon>Micrococcaceae</taxon>
        <taxon>Arthrobacter</taxon>
    </lineage>
</organism>
<keyword evidence="2 5" id="KW-0238">DNA-binding</keyword>
<evidence type="ECO:0000313" key="6">
    <source>
        <dbReference type="Proteomes" id="UP001500200"/>
    </source>
</evidence>
<dbReference type="Gene3D" id="3.40.50.2300">
    <property type="match status" value="2"/>
</dbReference>
<dbReference type="EMBL" id="BAABKK010000022">
    <property type="protein sequence ID" value="GAA5197195.1"/>
    <property type="molecule type" value="Genomic_DNA"/>
</dbReference>
<name>A0ABP9SL70_9MICC</name>
<dbReference type="InterPro" id="IPR028082">
    <property type="entry name" value="Peripla_BP_I"/>
</dbReference>
<evidence type="ECO:0000256" key="3">
    <source>
        <dbReference type="ARBA" id="ARBA00023163"/>
    </source>
</evidence>
<dbReference type="SMART" id="SM00354">
    <property type="entry name" value="HTH_LACI"/>
    <property type="match status" value="1"/>
</dbReference>
<dbReference type="Pfam" id="PF13377">
    <property type="entry name" value="Peripla_BP_3"/>
    <property type="match status" value="1"/>
</dbReference>
<gene>
    <name evidence="5" type="ORF">GCM10023346_31370</name>
</gene>
<dbReference type="SUPFAM" id="SSF53822">
    <property type="entry name" value="Periplasmic binding protein-like I"/>
    <property type="match status" value="1"/>
</dbReference>
<dbReference type="SUPFAM" id="SSF47413">
    <property type="entry name" value="lambda repressor-like DNA-binding domains"/>
    <property type="match status" value="1"/>
</dbReference>
<dbReference type="PROSITE" id="PS00356">
    <property type="entry name" value="HTH_LACI_1"/>
    <property type="match status" value="1"/>
</dbReference>
<keyword evidence="3" id="KW-0804">Transcription</keyword>